<proteinExistence type="predicted"/>
<feature type="region of interest" description="Disordered" evidence="1">
    <location>
        <begin position="16"/>
        <end position="49"/>
    </location>
</feature>
<keyword evidence="3" id="KW-1185">Reference proteome</keyword>
<feature type="compositionally biased region" description="Acidic residues" evidence="1">
    <location>
        <begin position="33"/>
        <end position="49"/>
    </location>
</feature>
<evidence type="ECO:0000313" key="2">
    <source>
        <dbReference type="EMBL" id="PHT93147.1"/>
    </source>
</evidence>
<dbReference type="PANTHER" id="PTHR48055:SF57">
    <property type="entry name" value="PROTEIN KINASE DOMAIN-CONTAINING PROTEIN"/>
    <property type="match status" value="1"/>
</dbReference>
<name>A0A2G3AFZ4_CAPAN</name>
<dbReference type="Proteomes" id="UP000222542">
    <property type="component" value="Unassembled WGS sequence"/>
</dbReference>
<dbReference type="SUPFAM" id="SSF56112">
    <property type="entry name" value="Protein kinase-like (PK-like)"/>
    <property type="match status" value="1"/>
</dbReference>
<dbReference type="EMBL" id="AYRZ02000001">
    <property type="protein sequence ID" value="PHT93147.1"/>
    <property type="molecule type" value="Genomic_DNA"/>
</dbReference>
<dbReference type="STRING" id="4072.A0A2G3AFZ4"/>
<accession>A0A2G3AFZ4</accession>
<protein>
    <submittedName>
        <fullName evidence="2">Uncharacterized protein</fullName>
    </submittedName>
</protein>
<gene>
    <name evidence="2" type="ORF">T459_01029</name>
</gene>
<reference evidence="2 3" key="2">
    <citation type="journal article" date="2017" name="Genome Biol.">
        <title>New reference genome sequences of hot pepper reveal the massive evolution of plant disease-resistance genes by retroduplication.</title>
        <authorList>
            <person name="Kim S."/>
            <person name="Park J."/>
            <person name="Yeom S.I."/>
            <person name="Kim Y.M."/>
            <person name="Seo E."/>
            <person name="Kim K.T."/>
            <person name="Kim M.S."/>
            <person name="Lee J.M."/>
            <person name="Cheong K."/>
            <person name="Shin H.S."/>
            <person name="Kim S.B."/>
            <person name="Han K."/>
            <person name="Lee J."/>
            <person name="Park M."/>
            <person name="Lee H.A."/>
            <person name="Lee H.Y."/>
            <person name="Lee Y."/>
            <person name="Oh S."/>
            <person name="Lee J.H."/>
            <person name="Choi E."/>
            <person name="Choi E."/>
            <person name="Lee S.E."/>
            <person name="Jeon J."/>
            <person name="Kim H."/>
            <person name="Choi G."/>
            <person name="Song H."/>
            <person name="Lee J."/>
            <person name="Lee S.C."/>
            <person name="Kwon J.K."/>
            <person name="Lee H.Y."/>
            <person name="Koo N."/>
            <person name="Hong Y."/>
            <person name="Kim R.W."/>
            <person name="Kang W.H."/>
            <person name="Huh J.H."/>
            <person name="Kang B.C."/>
            <person name="Yang T.J."/>
            <person name="Lee Y.H."/>
            <person name="Bennetzen J.L."/>
            <person name="Choi D."/>
        </authorList>
    </citation>
    <scope>NUCLEOTIDE SEQUENCE [LARGE SCALE GENOMIC DNA]</scope>
    <source>
        <strain evidence="3">cv. CM334</strain>
    </source>
</reference>
<dbReference type="PANTHER" id="PTHR48055">
    <property type="entry name" value="LEUCINE-RICH REPEAT RECEPTOR PROTEIN KINASE EMS1"/>
    <property type="match status" value="1"/>
</dbReference>
<dbReference type="InterPro" id="IPR011009">
    <property type="entry name" value="Kinase-like_dom_sf"/>
</dbReference>
<sequence length="173" mass="19935">MPKWKVMYETKFDLRNWSNSSSSGNNNKNNGQQEEDEDDNEAEDDEYESEGLVSTMGDVYSYSIMLTETVRVVTRILLRPLQESFVEELSLKRWVFESFPDRVVNVVDANLFSRQDEQFSSKETCVKLLMELTLQCTSESPQDRISMKDVLVIRLNNIQTNLLHCPSTSQSGS</sequence>
<dbReference type="Gramene" id="PHT93147">
    <property type="protein sequence ID" value="PHT93147"/>
    <property type="gene ID" value="T459_01029"/>
</dbReference>
<dbReference type="Gene3D" id="1.10.510.10">
    <property type="entry name" value="Transferase(Phosphotransferase) domain 1"/>
    <property type="match status" value="1"/>
</dbReference>
<reference evidence="2 3" key="1">
    <citation type="journal article" date="2014" name="Nat. Genet.">
        <title>Genome sequence of the hot pepper provides insights into the evolution of pungency in Capsicum species.</title>
        <authorList>
            <person name="Kim S."/>
            <person name="Park M."/>
            <person name="Yeom S.I."/>
            <person name="Kim Y.M."/>
            <person name="Lee J.M."/>
            <person name="Lee H.A."/>
            <person name="Seo E."/>
            <person name="Choi J."/>
            <person name="Cheong K."/>
            <person name="Kim K.T."/>
            <person name="Jung K."/>
            <person name="Lee G.W."/>
            <person name="Oh S.K."/>
            <person name="Bae C."/>
            <person name="Kim S.B."/>
            <person name="Lee H.Y."/>
            <person name="Kim S.Y."/>
            <person name="Kim M.S."/>
            <person name="Kang B.C."/>
            <person name="Jo Y.D."/>
            <person name="Yang H.B."/>
            <person name="Jeong H.J."/>
            <person name="Kang W.H."/>
            <person name="Kwon J.K."/>
            <person name="Shin C."/>
            <person name="Lim J.Y."/>
            <person name="Park J.H."/>
            <person name="Huh J.H."/>
            <person name="Kim J.S."/>
            <person name="Kim B.D."/>
            <person name="Cohen O."/>
            <person name="Paran I."/>
            <person name="Suh M.C."/>
            <person name="Lee S.B."/>
            <person name="Kim Y.K."/>
            <person name="Shin Y."/>
            <person name="Noh S.J."/>
            <person name="Park J."/>
            <person name="Seo Y.S."/>
            <person name="Kwon S.Y."/>
            <person name="Kim H.A."/>
            <person name="Park J.M."/>
            <person name="Kim H.J."/>
            <person name="Choi S.B."/>
            <person name="Bosland P.W."/>
            <person name="Reeves G."/>
            <person name="Jo S.H."/>
            <person name="Lee B.W."/>
            <person name="Cho H.T."/>
            <person name="Choi H.S."/>
            <person name="Lee M.S."/>
            <person name="Yu Y."/>
            <person name="Do Choi Y."/>
            <person name="Park B.S."/>
            <person name="van Deynze A."/>
            <person name="Ashrafi H."/>
            <person name="Hill T."/>
            <person name="Kim W.T."/>
            <person name="Pai H.S."/>
            <person name="Ahn H.K."/>
            <person name="Yeam I."/>
            <person name="Giovannoni J.J."/>
            <person name="Rose J.K."/>
            <person name="Sorensen I."/>
            <person name="Lee S.J."/>
            <person name="Kim R.W."/>
            <person name="Choi I.Y."/>
            <person name="Choi B.S."/>
            <person name="Lim J.S."/>
            <person name="Lee Y.H."/>
            <person name="Choi D."/>
        </authorList>
    </citation>
    <scope>NUCLEOTIDE SEQUENCE [LARGE SCALE GENOMIC DNA]</scope>
    <source>
        <strain evidence="3">cv. CM334</strain>
    </source>
</reference>
<dbReference type="InterPro" id="IPR051564">
    <property type="entry name" value="LRR_receptor-like_kinase"/>
</dbReference>
<feature type="compositionally biased region" description="Low complexity" evidence="1">
    <location>
        <begin position="16"/>
        <end position="32"/>
    </location>
</feature>
<evidence type="ECO:0000256" key="1">
    <source>
        <dbReference type="SAM" id="MobiDB-lite"/>
    </source>
</evidence>
<organism evidence="2 3">
    <name type="scientific">Capsicum annuum</name>
    <name type="common">Capsicum pepper</name>
    <dbReference type="NCBI Taxonomy" id="4072"/>
    <lineage>
        <taxon>Eukaryota</taxon>
        <taxon>Viridiplantae</taxon>
        <taxon>Streptophyta</taxon>
        <taxon>Embryophyta</taxon>
        <taxon>Tracheophyta</taxon>
        <taxon>Spermatophyta</taxon>
        <taxon>Magnoliopsida</taxon>
        <taxon>eudicotyledons</taxon>
        <taxon>Gunneridae</taxon>
        <taxon>Pentapetalae</taxon>
        <taxon>asterids</taxon>
        <taxon>lamiids</taxon>
        <taxon>Solanales</taxon>
        <taxon>Solanaceae</taxon>
        <taxon>Solanoideae</taxon>
        <taxon>Capsiceae</taxon>
        <taxon>Capsicum</taxon>
    </lineage>
</organism>
<comment type="caution">
    <text evidence="2">The sequence shown here is derived from an EMBL/GenBank/DDBJ whole genome shotgun (WGS) entry which is preliminary data.</text>
</comment>
<evidence type="ECO:0000313" key="3">
    <source>
        <dbReference type="Proteomes" id="UP000222542"/>
    </source>
</evidence>
<dbReference type="AlphaFoldDB" id="A0A2G3AFZ4"/>